<dbReference type="EMBL" id="JAQQAF010000002">
    <property type="protein sequence ID" value="KAJ8503878.1"/>
    <property type="molecule type" value="Genomic_DNA"/>
</dbReference>
<proteinExistence type="predicted"/>
<comment type="caution">
    <text evidence="2">The sequence shown here is derived from an EMBL/GenBank/DDBJ whole genome shotgun (WGS) entry which is preliminary data.</text>
</comment>
<keyword evidence="3" id="KW-1185">Reference proteome</keyword>
<sequence length="91" mass="9827">MGRPLPPGCNSGGYSNIPKPTGSPANFSSQGYAEPDSTLQVSKVLQWLASDRKELLVSQSFFLLTEGEGHQIQLPPLLAKDAQFYGLTSLF</sequence>
<evidence type="ECO:0000313" key="3">
    <source>
        <dbReference type="Proteomes" id="UP001222027"/>
    </source>
</evidence>
<gene>
    <name evidence="2" type="ORF">OPV22_004764</name>
</gene>
<feature type="region of interest" description="Disordered" evidence="1">
    <location>
        <begin position="1"/>
        <end position="32"/>
    </location>
</feature>
<feature type="compositionally biased region" description="Polar residues" evidence="1">
    <location>
        <begin position="23"/>
        <end position="32"/>
    </location>
</feature>
<protein>
    <submittedName>
        <fullName evidence="2">Uncharacterized protein</fullName>
    </submittedName>
</protein>
<organism evidence="2 3">
    <name type="scientific">Ensete ventricosum</name>
    <name type="common">Abyssinian banana</name>
    <name type="synonym">Musa ensete</name>
    <dbReference type="NCBI Taxonomy" id="4639"/>
    <lineage>
        <taxon>Eukaryota</taxon>
        <taxon>Viridiplantae</taxon>
        <taxon>Streptophyta</taxon>
        <taxon>Embryophyta</taxon>
        <taxon>Tracheophyta</taxon>
        <taxon>Spermatophyta</taxon>
        <taxon>Magnoliopsida</taxon>
        <taxon>Liliopsida</taxon>
        <taxon>Zingiberales</taxon>
        <taxon>Musaceae</taxon>
        <taxon>Ensete</taxon>
    </lineage>
</organism>
<accession>A0AAV8RPM6</accession>
<name>A0AAV8RPM6_ENSVE</name>
<evidence type="ECO:0000313" key="2">
    <source>
        <dbReference type="EMBL" id="KAJ8503878.1"/>
    </source>
</evidence>
<dbReference type="AlphaFoldDB" id="A0AAV8RPM6"/>
<dbReference type="Proteomes" id="UP001222027">
    <property type="component" value="Unassembled WGS sequence"/>
</dbReference>
<evidence type="ECO:0000256" key="1">
    <source>
        <dbReference type="SAM" id="MobiDB-lite"/>
    </source>
</evidence>
<reference evidence="2 3" key="1">
    <citation type="submission" date="2022-12" db="EMBL/GenBank/DDBJ databases">
        <title>Chromosome-scale assembly of the Ensete ventricosum genome.</title>
        <authorList>
            <person name="Dussert Y."/>
            <person name="Stocks J."/>
            <person name="Wendawek A."/>
            <person name="Woldeyes F."/>
            <person name="Nichols R.A."/>
            <person name="Borrell J.S."/>
        </authorList>
    </citation>
    <scope>NUCLEOTIDE SEQUENCE [LARGE SCALE GENOMIC DNA]</scope>
    <source>
        <strain evidence="3">cv. Maze</strain>
        <tissue evidence="2">Seeds</tissue>
    </source>
</reference>